<feature type="transmembrane region" description="Helical" evidence="1">
    <location>
        <begin position="50"/>
        <end position="71"/>
    </location>
</feature>
<evidence type="ECO:0000313" key="2">
    <source>
        <dbReference type="EMBL" id="MBB6628684.1"/>
    </source>
</evidence>
<proteinExistence type="predicted"/>
<feature type="transmembrane region" description="Helical" evidence="1">
    <location>
        <begin position="77"/>
        <end position="100"/>
    </location>
</feature>
<keyword evidence="1" id="KW-0472">Membrane</keyword>
<reference evidence="2 3" key="1">
    <citation type="submission" date="2020-08" db="EMBL/GenBank/DDBJ databases">
        <authorList>
            <person name="Seo M.-J."/>
        </authorList>
    </citation>
    <scope>NUCLEOTIDE SEQUENCE [LARGE SCALE GENOMIC DNA]</scope>
    <source>
        <strain evidence="2 3">KIGAM211</strain>
    </source>
</reference>
<evidence type="ECO:0000256" key="1">
    <source>
        <dbReference type="SAM" id="Phobius"/>
    </source>
</evidence>
<accession>A0A7X0RKC0</accession>
<dbReference type="AlphaFoldDB" id="A0A7X0RKC0"/>
<evidence type="ECO:0008006" key="4">
    <source>
        <dbReference type="Google" id="ProtNLM"/>
    </source>
</evidence>
<dbReference type="EMBL" id="JACKXE010000001">
    <property type="protein sequence ID" value="MBB6628684.1"/>
    <property type="molecule type" value="Genomic_DNA"/>
</dbReference>
<protein>
    <recommendedName>
        <fullName evidence="4">DUF1772 domain-containing protein</fullName>
    </recommendedName>
</protein>
<evidence type="ECO:0000313" key="3">
    <source>
        <dbReference type="Proteomes" id="UP000523955"/>
    </source>
</evidence>
<dbReference type="RefSeq" id="WP_185253715.1">
    <property type="nucleotide sequence ID" value="NZ_JACKXE010000001.1"/>
</dbReference>
<organism evidence="2 3">
    <name type="scientific">Nocardioides luti</name>
    <dbReference type="NCBI Taxonomy" id="2761101"/>
    <lineage>
        <taxon>Bacteria</taxon>
        <taxon>Bacillati</taxon>
        <taxon>Actinomycetota</taxon>
        <taxon>Actinomycetes</taxon>
        <taxon>Propionibacteriales</taxon>
        <taxon>Nocardioidaceae</taxon>
        <taxon>Nocardioides</taxon>
    </lineage>
</organism>
<feature type="transmembrane region" description="Helical" evidence="1">
    <location>
        <begin position="121"/>
        <end position="139"/>
    </location>
</feature>
<keyword evidence="3" id="KW-1185">Reference proteome</keyword>
<name>A0A7X0RKC0_9ACTN</name>
<feature type="transmembrane region" description="Helical" evidence="1">
    <location>
        <begin position="6"/>
        <end position="29"/>
    </location>
</feature>
<keyword evidence="1" id="KW-1133">Transmembrane helix</keyword>
<dbReference type="Proteomes" id="UP000523955">
    <property type="component" value="Unassembled WGS sequence"/>
</dbReference>
<sequence>MTVLAVLVAATWLHAGFQLTVSTLVYPALLRPTPDAGAWSARHAAHSRGITPLVVVVYGALLAACVTVLVTGPRPPAAWVALAASAVAGGLTAGVAAPAHGRLGRGRDARVEARLTWADRGRAVAAVVAAAAAATAYLLA</sequence>
<comment type="caution">
    <text evidence="2">The sequence shown here is derived from an EMBL/GenBank/DDBJ whole genome shotgun (WGS) entry which is preliminary data.</text>
</comment>
<keyword evidence="1" id="KW-0812">Transmembrane</keyword>
<gene>
    <name evidence="2" type="ORF">H5V45_15265</name>
</gene>